<evidence type="ECO:0000313" key="3">
    <source>
        <dbReference type="Proteomes" id="UP001497525"/>
    </source>
</evidence>
<name>A0AAV2TTP3_CALDB</name>
<protein>
    <submittedName>
        <fullName evidence="2">Uncharacterized protein</fullName>
    </submittedName>
</protein>
<evidence type="ECO:0000313" key="2">
    <source>
        <dbReference type="EMBL" id="CAL5140812.1"/>
    </source>
</evidence>
<accession>A0AAV2TTP3</accession>
<sequence length="549" mass="63183">MSPFSFHFRSGLSWFKSNPCVMFSRLHVEEIKRRRQKHQKRRPNRMIPISGTSRRLDAYAYRIRPKNLLDCSVSVARHINQVNYKHSGSERRLTLPIKPSGMKTSKIARRRPGQLGFHPDTPLEEVLAVQCTKHSAPSQVQSENTQTPSNAGAFTVDGNLIDLENCHHLCLPESVISRLRPIWNVFDNPPPPLTHHAVETESKFTFAKVRERLREAKERMNVDLDELFSNLGLDTSSVNEKVGQDTGIKEKEDVKTNKDGVQKQDGISKLKTPDFQCTTGLTEKRMRPVPSTSKTAQQREKITSEGKRAKSNFREQRKVCFIQDSSKRKPSSTNLDLFDLQLQESNNIHEKSREKEVPPRGFCDEKLGGVSNLENIKTSGRHAVTTGFHDRMYSKQVQYESILKLTPSIKVQSHCLNELTSMWRNDRRPCATFGNNEVHAHQSRQNLSLQEDTSFEKTLRTMRPINLEKSLWDSPDEDSIKNRSIFQSLSRSAYESVDFFPVREHSNKELNQPFLCKEQRLPHLDLPIHPMWDTPDDLKTSTSFAMYHL</sequence>
<evidence type="ECO:0000256" key="1">
    <source>
        <dbReference type="SAM" id="MobiDB-lite"/>
    </source>
</evidence>
<feature type="compositionally biased region" description="Basic and acidic residues" evidence="1">
    <location>
        <begin position="297"/>
        <end position="310"/>
    </location>
</feature>
<reference evidence="2" key="1">
    <citation type="submission" date="2024-06" db="EMBL/GenBank/DDBJ databases">
        <authorList>
            <person name="Liu X."/>
            <person name="Lenzi L."/>
            <person name="Haldenby T S."/>
            <person name="Uol C."/>
        </authorList>
    </citation>
    <scope>NUCLEOTIDE SEQUENCE</scope>
</reference>
<feature type="region of interest" description="Disordered" evidence="1">
    <location>
        <begin position="286"/>
        <end position="310"/>
    </location>
</feature>
<dbReference type="EMBL" id="CAXLJL010000789">
    <property type="protein sequence ID" value="CAL5140812.1"/>
    <property type="molecule type" value="Genomic_DNA"/>
</dbReference>
<proteinExistence type="predicted"/>
<gene>
    <name evidence="2" type="ORF">CDAUBV1_LOCUS16104</name>
</gene>
<comment type="caution">
    <text evidence="2">The sequence shown here is derived from an EMBL/GenBank/DDBJ whole genome shotgun (WGS) entry which is preliminary data.</text>
</comment>
<dbReference type="AlphaFoldDB" id="A0AAV2TTP3"/>
<dbReference type="Proteomes" id="UP001497525">
    <property type="component" value="Unassembled WGS sequence"/>
</dbReference>
<organism evidence="2 3">
    <name type="scientific">Calicophoron daubneyi</name>
    <name type="common">Rumen fluke</name>
    <name type="synonym">Paramphistomum daubneyi</name>
    <dbReference type="NCBI Taxonomy" id="300641"/>
    <lineage>
        <taxon>Eukaryota</taxon>
        <taxon>Metazoa</taxon>
        <taxon>Spiralia</taxon>
        <taxon>Lophotrochozoa</taxon>
        <taxon>Platyhelminthes</taxon>
        <taxon>Trematoda</taxon>
        <taxon>Digenea</taxon>
        <taxon>Plagiorchiida</taxon>
        <taxon>Pronocephalata</taxon>
        <taxon>Paramphistomoidea</taxon>
        <taxon>Paramphistomidae</taxon>
        <taxon>Calicophoron</taxon>
    </lineage>
</organism>